<dbReference type="GO" id="GO:0016740">
    <property type="term" value="F:transferase activity"/>
    <property type="evidence" value="ECO:0007669"/>
    <property type="project" value="UniProtKB-KW"/>
</dbReference>
<sequence length="149" mass="16979">MSLKERLQEDWKQALKSGDKLKAGTISMVKAAILLVEKSDGKKLDDDEKIIDIISKEVKQRRESILEFEKGKRQDLVDKAKSEIEILLKYLPQQLNKEDISEIVRKAVNEVGAQSIRDMKKVMAAVMPKTRGRADGKLVSQIVKKYLNK</sequence>
<dbReference type="InterPro" id="IPR003789">
    <property type="entry name" value="Asn/Gln_tRNA_amidoTrase-B-like"/>
</dbReference>
<dbReference type="Proteomes" id="UP000237798">
    <property type="component" value="Unassembled WGS sequence"/>
</dbReference>
<dbReference type="InterPro" id="IPR023168">
    <property type="entry name" value="GatB_Yqey_C_2"/>
</dbReference>
<dbReference type="InterPro" id="IPR042184">
    <property type="entry name" value="YqeY/Aim41_N"/>
</dbReference>
<dbReference type="AlphaFoldDB" id="A0A2T0BM20"/>
<dbReference type="RefSeq" id="WP_106009700.1">
    <property type="nucleotide sequence ID" value="NZ_JALCPJ010000002.1"/>
</dbReference>
<organism evidence="1 2">
    <name type="scientific">Clostridium luticellarii</name>
    <dbReference type="NCBI Taxonomy" id="1691940"/>
    <lineage>
        <taxon>Bacteria</taxon>
        <taxon>Bacillati</taxon>
        <taxon>Bacillota</taxon>
        <taxon>Clostridia</taxon>
        <taxon>Eubacteriales</taxon>
        <taxon>Clostridiaceae</taxon>
        <taxon>Clostridium</taxon>
    </lineage>
</organism>
<dbReference type="OrthoDB" id="9794041at2"/>
<evidence type="ECO:0000313" key="1">
    <source>
        <dbReference type="EMBL" id="PRR84909.1"/>
    </source>
</evidence>
<dbReference type="Gene3D" id="1.10.10.410">
    <property type="match status" value="1"/>
</dbReference>
<reference evidence="1 2" key="1">
    <citation type="submission" date="2018-03" db="EMBL/GenBank/DDBJ databases">
        <title>Genome sequence of Clostridium luticellarii DSM 29923.</title>
        <authorList>
            <person name="Poehlein A."/>
            <person name="Daniel R."/>
        </authorList>
    </citation>
    <scope>NUCLEOTIDE SEQUENCE [LARGE SCALE GENOMIC DNA]</scope>
    <source>
        <strain evidence="1 2">DSM 29923</strain>
    </source>
</reference>
<evidence type="ECO:0000313" key="2">
    <source>
        <dbReference type="Proteomes" id="UP000237798"/>
    </source>
</evidence>
<dbReference type="GO" id="GO:0016884">
    <property type="term" value="F:carbon-nitrogen ligase activity, with glutamine as amido-N-donor"/>
    <property type="evidence" value="ECO:0007669"/>
    <property type="project" value="InterPro"/>
</dbReference>
<comment type="caution">
    <text evidence="1">The sequence shown here is derived from an EMBL/GenBank/DDBJ whole genome shotgun (WGS) entry which is preliminary data.</text>
</comment>
<dbReference type="SUPFAM" id="SSF89095">
    <property type="entry name" value="GatB/YqeY motif"/>
    <property type="match status" value="1"/>
</dbReference>
<protein>
    <submittedName>
        <fullName evidence="1">Glutamyl-tRNA(Gln) amidotransferase subunit E</fullName>
    </submittedName>
</protein>
<keyword evidence="1" id="KW-0808">Transferase</keyword>
<dbReference type="PANTHER" id="PTHR28055">
    <property type="entry name" value="ALTERED INHERITANCE OF MITOCHONDRIA PROTEIN 41, MITOCHONDRIAL"/>
    <property type="match status" value="1"/>
</dbReference>
<name>A0A2T0BM20_9CLOT</name>
<dbReference type="Pfam" id="PF09424">
    <property type="entry name" value="YqeY"/>
    <property type="match status" value="1"/>
</dbReference>
<accession>A0A2T0BM20</accession>
<dbReference type="EMBL" id="PVXP01000029">
    <property type="protein sequence ID" value="PRR84909.1"/>
    <property type="molecule type" value="Genomic_DNA"/>
</dbReference>
<gene>
    <name evidence="1" type="ORF">CLLU_21030</name>
</gene>
<dbReference type="Gene3D" id="1.10.1510.10">
    <property type="entry name" value="Uncharacterised protein YqeY/AIM41 PF09424, N-terminal domain"/>
    <property type="match status" value="1"/>
</dbReference>
<proteinExistence type="predicted"/>
<dbReference type="PANTHER" id="PTHR28055:SF1">
    <property type="entry name" value="ALTERED INHERITANCE OF MITOCHONDRIA PROTEIN 41, MITOCHONDRIAL"/>
    <property type="match status" value="1"/>
</dbReference>
<keyword evidence="2" id="KW-1185">Reference proteome</keyword>
<dbReference type="InterPro" id="IPR019004">
    <property type="entry name" value="YqeY/Aim41"/>
</dbReference>